<dbReference type="InterPro" id="IPR024072">
    <property type="entry name" value="DHFR-like_dom_sf"/>
</dbReference>
<reference evidence="2" key="1">
    <citation type="submission" date="2022-11" db="EMBL/GenBank/DDBJ databases">
        <title>Nonomuraea corallina sp. nov., a new species of the genus Nonomuraea isolated from sea side sediment in Thai sea.</title>
        <authorList>
            <person name="Ngamcharungchit C."/>
            <person name="Matsumoto A."/>
            <person name="Suriyachadkun C."/>
            <person name="Panbangred W."/>
            <person name="Inahashi Y."/>
            <person name="Intra B."/>
        </authorList>
    </citation>
    <scope>NUCLEOTIDE SEQUENCE</scope>
    <source>
        <strain evidence="2">MCN248</strain>
    </source>
</reference>
<dbReference type="PANTHER" id="PTHR38011:SF11">
    <property type="entry name" value="2,5-DIAMINO-6-RIBOSYLAMINO-4(3H)-PYRIMIDINONE 5'-PHOSPHATE REDUCTASE"/>
    <property type="match status" value="1"/>
</dbReference>
<evidence type="ECO:0000313" key="3">
    <source>
        <dbReference type="Proteomes" id="UP001144036"/>
    </source>
</evidence>
<name>A0ABT4S703_9ACTN</name>
<keyword evidence="3" id="KW-1185">Reference proteome</keyword>
<dbReference type="Gene3D" id="3.40.430.10">
    <property type="entry name" value="Dihydrofolate Reductase, subunit A"/>
    <property type="match status" value="1"/>
</dbReference>
<sequence length="190" mass="21032">MRKLIIQELVSVDGYVAGPGGELDFFESVTDYSQVDQDNLRILANVDTVLLGAETYRMFVQYWPTADETVAKTVNTLPKVVFSATLDEAPWGDWEAARVVRGDAAEEVDALKRRPGKDMMLWGSLSLARSLIGAGLLDELQLRVIPVAIGAGRKLFPDDLNRLDLELTEAKPYGSGIVSLHYRPRRPPSD</sequence>
<comment type="caution">
    <text evidence="2">The sequence shown here is derived from an EMBL/GenBank/DDBJ whole genome shotgun (WGS) entry which is preliminary data.</text>
</comment>
<dbReference type="EMBL" id="JAPNNL010000014">
    <property type="protein sequence ID" value="MDA0632959.1"/>
    <property type="molecule type" value="Genomic_DNA"/>
</dbReference>
<gene>
    <name evidence="2" type="ORF">OUY22_05970</name>
</gene>
<dbReference type="Proteomes" id="UP001144036">
    <property type="component" value="Unassembled WGS sequence"/>
</dbReference>
<dbReference type="SUPFAM" id="SSF53597">
    <property type="entry name" value="Dihydrofolate reductase-like"/>
    <property type="match status" value="1"/>
</dbReference>
<organism evidence="2 3">
    <name type="scientific">Nonomuraea corallina</name>
    <dbReference type="NCBI Taxonomy" id="2989783"/>
    <lineage>
        <taxon>Bacteria</taxon>
        <taxon>Bacillati</taxon>
        <taxon>Actinomycetota</taxon>
        <taxon>Actinomycetes</taxon>
        <taxon>Streptosporangiales</taxon>
        <taxon>Streptosporangiaceae</taxon>
        <taxon>Nonomuraea</taxon>
    </lineage>
</organism>
<evidence type="ECO:0000313" key="2">
    <source>
        <dbReference type="EMBL" id="MDA0632959.1"/>
    </source>
</evidence>
<dbReference type="InterPro" id="IPR002734">
    <property type="entry name" value="RibDG_C"/>
</dbReference>
<dbReference type="RefSeq" id="WP_270153752.1">
    <property type="nucleotide sequence ID" value="NZ_JAPNNL010000014.1"/>
</dbReference>
<protein>
    <submittedName>
        <fullName evidence="2">Dihydrofolate reductase family protein</fullName>
    </submittedName>
</protein>
<accession>A0ABT4S703</accession>
<feature type="domain" description="Bacterial bifunctional deaminase-reductase C-terminal" evidence="1">
    <location>
        <begin position="2"/>
        <end position="178"/>
    </location>
</feature>
<dbReference type="PANTHER" id="PTHR38011">
    <property type="entry name" value="DIHYDROFOLATE REDUCTASE FAMILY PROTEIN (AFU_ORTHOLOGUE AFUA_8G06820)"/>
    <property type="match status" value="1"/>
</dbReference>
<dbReference type="Pfam" id="PF01872">
    <property type="entry name" value="RibD_C"/>
    <property type="match status" value="1"/>
</dbReference>
<evidence type="ECO:0000259" key="1">
    <source>
        <dbReference type="Pfam" id="PF01872"/>
    </source>
</evidence>
<proteinExistence type="predicted"/>
<dbReference type="InterPro" id="IPR050765">
    <property type="entry name" value="Riboflavin_Biosynth_HTPR"/>
</dbReference>